<keyword evidence="2" id="KW-1185">Reference proteome</keyword>
<evidence type="ECO:0000313" key="1">
    <source>
        <dbReference type="EMBL" id="KTC88147.1"/>
    </source>
</evidence>
<dbReference type="EMBL" id="LNXY01000020">
    <property type="protein sequence ID" value="KTC88147.1"/>
    <property type="molecule type" value="Genomic_DNA"/>
</dbReference>
<dbReference type="STRING" id="1212489.Ldro_1766"/>
<protein>
    <recommendedName>
        <fullName evidence="3">Protein with a bacterial immunoglobulin-like domain protein</fullName>
    </recommendedName>
</protein>
<accession>A0A0W0SXX6</accession>
<comment type="caution">
    <text evidence="1">The sequence shown here is derived from an EMBL/GenBank/DDBJ whole genome shotgun (WGS) entry which is preliminary data.</text>
</comment>
<reference evidence="1 2" key="1">
    <citation type="submission" date="2015-11" db="EMBL/GenBank/DDBJ databases">
        <title>Genomic analysis of 38 Legionella species identifies large and diverse effector repertoires.</title>
        <authorList>
            <person name="Burstein D."/>
            <person name="Amaro F."/>
            <person name="Zusman T."/>
            <person name="Lifshitz Z."/>
            <person name="Cohen O."/>
            <person name="Gilbert J.A."/>
            <person name="Pupko T."/>
            <person name="Shuman H.A."/>
            <person name="Segal G."/>
        </authorList>
    </citation>
    <scope>NUCLEOTIDE SEQUENCE [LARGE SCALE GENOMIC DNA]</scope>
    <source>
        <strain evidence="1 2">ATCC 700990</strain>
    </source>
</reference>
<evidence type="ECO:0000313" key="2">
    <source>
        <dbReference type="Proteomes" id="UP000054736"/>
    </source>
</evidence>
<proteinExistence type="predicted"/>
<evidence type="ECO:0008006" key="3">
    <source>
        <dbReference type="Google" id="ProtNLM"/>
    </source>
</evidence>
<dbReference type="RefSeq" id="WP_058496031.1">
    <property type="nucleotide sequence ID" value="NZ_CAAAIU010000013.1"/>
</dbReference>
<dbReference type="Proteomes" id="UP000054736">
    <property type="component" value="Unassembled WGS sequence"/>
</dbReference>
<name>A0A0W0SXX6_9GAMM</name>
<dbReference type="AlphaFoldDB" id="A0A0W0SXX6"/>
<sequence>MKKASFFWQWMIAIFLVIMTAVVQASEVKFSIIPVIRAPITMPANGAVLIQYFVINNTAITRELTTVPIAGVHHIVTGSPGHCRFPFTLKPGEACLMTLQLVGPEMSNSGINSGPEVCKTMGPGDNRPDPFLCSQPSPTDMIQVSLGPTVPVTLTAVPTAVAFGVGNLGKLTLTNTSTIGFAQHFNARFLTNTGISVVASTCPVNIPPSTSCDIYFGSQVPAVTSMSIMGSNTNQLIIPISATLVPIGANPSTLHLYVNGGKGSVTLTNFSPNFTAQGVTIITPAGINIAQTNNCGTLPPLGSCTINFSAGSTLYPNGINFQIQGTNTNATFVKVYVQQATISVSPSSLTMTTNSSAMLTITNTSQFSFPALGVTATSFPNYLTIPPGGNTCPASLAPGASCTITFNSNSTTSQLGASIFISGTNTNTVLVPVSVSEVIITLSPTTLNLLVNGSGTTTVTNTSGTATALNIQPNPSTLYDSAISTAPCNSIPFDLAPGQFCELGFFSAATPGTEDVVISGSNTNAPVLQINTTALPVLSVSPTIATITADQITLTQFTITNVSAPGSAHATNVRIRTPGTWLTVQEIIDVNCNDLAPGQSCQIDLSSTTPYVGQGGIVVSGDNTSPTSPTVAIAFLYNGGLVFDTNGGISVANLVDQSTNAAWQVLAANTTATSSTDGASNTQAMLSQSPLFPSPAATACQNLGPGWFLPASAQLTAIQQLANLGFGNFTSTLYWSSTQVDAQTATWVSFVPSVPTSGTDPKTIELYVRCAITY</sequence>
<gene>
    <name evidence="1" type="ORF">Ldro_1766</name>
</gene>
<dbReference type="OrthoDB" id="5654229at2"/>
<dbReference type="PATRIC" id="fig|1212489.4.peg.1870"/>
<organism evidence="1 2">
    <name type="scientific">Legionella drozanskii LLAP-1</name>
    <dbReference type="NCBI Taxonomy" id="1212489"/>
    <lineage>
        <taxon>Bacteria</taxon>
        <taxon>Pseudomonadati</taxon>
        <taxon>Pseudomonadota</taxon>
        <taxon>Gammaproteobacteria</taxon>
        <taxon>Legionellales</taxon>
        <taxon>Legionellaceae</taxon>
        <taxon>Legionella</taxon>
    </lineage>
</organism>